<evidence type="ECO:0000313" key="2">
    <source>
        <dbReference type="EMBL" id="KAJ7315385.1"/>
    </source>
</evidence>
<accession>A0AAD6ZCI7</accession>
<evidence type="ECO:0000256" key="1">
    <source>
        <dbReference type="SAM" id="SignalP"/>
    </source>
</evidence>
<sequence>MNPLFVVVSLLSTLVAGLTAADRAIDTSLSARAQNLAFTNSKWIWTPTTVAGAARAFRKDFTPPLGKSLIAADIIIAADESFTLYVNGDEMGPGVGTHFARRFCADLLPSFNVFAVEASTTAAANGALIVNILVTYSDGTTDTIISDSSWRSSNTVPTGFEQLSFDDTAWAAATTVGTYGAATWGAVEIPTNPSTVAFTGSHWIWTDVAGTGSTLPAGQRAFRKTFVPAPGQVPASADIIITVDNAYTLWVNGVKVGTGSTWQHGQHYRVNLAPAAELVLAVLATNTVASAAGVLVSMEINMVEAGRANCTAGLFLGTDVSWKSTKGAIPAGWQLPGFDDSAWPAVVSQAVYPATRWGTVTVGTALPPVNA</sequence>
<keyword evidence="3" id="KW-1185">Reference proteome</keyword>
<evidence type="ECO:0000313" key="3">
    <source>
        <dbReference type="Proteomes" id="UP001218218"/>
    </source>
</evidence>
<dbReference type="InterPro" id="IPR008979">
    <property type="entry name" value="Galactose-bd-like_sf"/>
</dbReference>
<feature type="signal peptide" evidence="1">
    <location>
        <begin position="1"/>
        <end position="20"/>
    </location>
</feature>
<keyword evidence="1" id="KW-0732">Signal</keyword>
<dbReference type="AlphaFoldDB" id="A0AAD6ZCI7"/>
<dbReference type="EMBL" id="JARIHO010000062">
    <property type="protein sequence ID" value="KAJ7315385.1"/>
    <property type="molecule type" value="Genomic_DNA"/>
</dbReference>
<comment type="caution">
    <text evidence="2">The sequence shown here is derived from an EMBL/GenBank/DDBJ whole genome shotgun (WGS) entry which is preliminary data.</text>
</comment>
<dbReference type="SUPFAM" id="SSF49785">
    <property type="entry name" value="Galactose-binding domain-like"/>
    <property type="match status" value="1"/>
</dbReference>
<feature type="chain" id="PRO_5042215405" description="Lectin" evidence="1">
    <location>
        <begin position="21"/>
        <end position="371"/>
    </location>
</feature>
<dbReference type="Gene3D" id="2.60.120.260">
    <property type="entry name" value="Galactose-binding domain-like"/>
    <property type="match status" value="2"/>
</dbReference>
<reference evidence="2" key="1">
    <citation type="submission" date="2023-03" db="EMBL/GenBank/DDBJ databases">
        <title>Massive genome expansion in bonnet fungi (Mycena s.s.) driven by repeated elements and novel gene families across ecological guilds.</title>
        <authorList>
            <consortium name="Lawrence Berkeley National Laboratory"/>
            <person name="Harder C.B."/>
            <person name="Miyauchi S."/>
            <person name="Viragh M."/>
            <person name="Kuo A."/>
            <person name="Thoen E."/>
            <person name="Andreopoulos B."/>
            <person name="Lu D."/>
            <person name="Skrede I."/>
            <person name="Drula E."/>
            <person name="Henrissat B."/>
            <person name="Morin E."/>
            <person name="Kohler A."/>
            <person name="Barry K."/>
            <person name="LaButti K."/>
            <person name="Morin E."/>
            <person name="Salamov A."/>
            <person name="Lipzen A."/>
            <person name="Mereny Z."/>
            <person name="Hegedus B."/>
            <person name="Baldrian P."/>
            <person name="Stursova M."/>
            <person name="Weitz H."/>
            <person name="Taylor A."/>
            <person name="Grigoriev I.V."/>
            <person name="Nagy L.G."/>
            <person name="Martin F."/>
            <person name="Kauserud H."/>
        </authorList>
    </citation>
    <scope>NUCLEOTIDE SEQUENCE</scope>
    <source>
        <strain evidence="2">CBHHK002</strain>
    </source>
</reference>
<name>A0AAD6ZCI7_9AGAR</name>
<proteinExistence type="predicted"/>
<evidence type="ECO:0008006" key="4">
    <source>
        <dbReference type="Google" id="ProtNLM"/>
    </source>
</evidence>
<gene>
    <name evidence="2" type="ORF">DFH08DRAFT_820639</name>
</gene>
<dbReference type="Proteomes" id="UP001218218">
    <property type="component" value="Unassembled WGS sequence"/>
</dbReference>
<organism evidence="2 3">
    <name type="scientific">Mycena albidolilacea</name>
    <dbReference type="NCBI Taxonomy" id="1033008"/>
    <lineage>
        <taxon>Eukaryota</taxon>
        <taxon>Fungi</taxon>
        <taxon>Dikarya</taxon>
        <taxon>Basidiomycota</taxon>
        <taxon>Agaricomycotina</taxon>
        <taxon>Agaricomycetes</taxon>
        <taxon>Agaricomycetidae</taxon>
        <taxon>Agaricales</taxon>
        <taxon>Marasmiineae</taxon>
        <taxon>Mycenaceae</taxon>
        <taxon>Mycena</taxon>
    </lineage>
</organism>
<protein>
    <recommendedName>
        <fullName evidence="4">Lectin</fullName>
    </recommendedName>
</protein>